<dbReference type="PANTHER" id="PTHR46551:SF1">
    <property type="entry name" value="SAP DOMAIN-CONTAINING RIBONUCLEOPROTEIN"/>
    <property type="match status" value="1"/>
</dbReference>
<evidence type="ECO:0000313" key="5">
    <source>
        <dbReference type="EMBL" id="PFX33259.1"/>
    </source>
</evidence>
<dbReference type="InterPro" id="IPR003034">
    <property type="entry name" value="SAP_dom"/>
</dbReference>
<evidence type="ECO:0000313" key="6">
    <source>
        <dbReference type="Proteomes" id="UP000225706"/>
    </source>
</evidence>
<dbReference type="Proteomes" id="UP000225706">
    <property type="component" value="Unassembled WGS sequence"/>
</dbReference>
<dbReference type="AlphaFoldDB" id="A0A2B4SVP7"/>
<reference evidence="6" key="1">
    <citation type="journal article" date="2017" name="bioRxiv">
        <title>Comparative analysis of the genomes of Stylophora pistillata and Acropora digitifera provides evidence for extensive differences between species of corals.</title>
        <authorList>
            <person name="Voolstra C.R."/>
            <person name="Li Y."/>
            <person name="Liew Y.J."/>
            <person name="Baumgarten S."/>
            <person name="Zoccola D."/>
            <person name="Flot J.-F."/>
            <person name="Tambutte S."/>
            <person name="Allemand D."/>
            <person name="Aranda M."/>
        </authorList>
    </citation>
    <scope>NUCLEOTIDE SEQUENCE [LARGE SCALE GENOMIC DNA]</scope>
</reference>
<gene>
    <name evidence="5" type="primary">Sarnp</name>
    <name evidence="5" type="ORF">AWC38_SpisGene1865</name>
</gene>
<comment type="caution">
    <text evidence="5">The sequence shown here is derived from an EMBL/GenBank/DDBJ whole genome shotgun (WGS) entry which is preliminary data.</text>
</comment>
<dbReference type="PROSITE" id="PS50800">
    <property type="entry name" value="SAP"/>
    <property type="match status" value="1"/>
</dbReference>
<evidence type="ECO:0000259" key="4">
    <source>
        <dbReference type="PROSITE" id="PS50800"/>
    </source>
</evidence>
<organism evidence="5 6">
    <name type="scientific">Stylophora pistillata</name>
    <name type="common">Smooth cauliflower coral</name>
    <dbReference type="NCBI Taxonomy" id="50429"/>
    <lineage>
        <taxon>Eukaryota</taxon>
        <taxon>Metazoa</taxon>
        <taxon>Cnidaria</taxon>
        <taxon>Anthozoa</taxon>
        <taxon>Hexacorallia</taxon>
        <taxon>Scleractinia</taxon>
        <taxon>Astrocoeniina</taxon>
        <taxon>Pocilloporidae</taxon>
        <taxon>Stylophora</taxon>
    </lineage>
</organism>
<keyword evidence="5" id="KW-0687">Ribonucleoprotein</keyword>
<feature type="region of interest" description="Disordered" evidence="3">
    <location>
        <begin position="62"/>
        <end position="150"/>
    </location>
</feature>
<feature type="compositionally biased region" description="Basic and acidic residues" evidence="3">
    <location>
        <begin position="100"/>
        <end position="112"/>
    </location>
</feature>
<dbReference type="Pfam" id="PF02037">
    <property type="entry name" value="SAP"/>
    <property type="match status" value="1"/>
</dbReference>
<protein>
    <submittedName>
        <fullName evidence="5">SAP domain-containing ribonucleoprotein</fullName>
    </submittedName>
</protein>
<name>A0A2B4SVP7_STYPI</name>
<dbReference type="PANTHER" id="PTHR46551">
    <property type="entry name" value="SAP DOMAIN-CONTAINING RIBONUCLEOPROTEIN"/>
    <property type="match status" value="1"/>
</dbReference>
<accession>A0A2B4SVP7</accession>
<keyword evidence="6" id="KW-1185">Reference proteome</keyword>
<dbReference type="SMART" id="SM00513">
    <property type="entry name" value="SAP"/>
    <property type="match status" value="1"/>
</dbReference>
<sequence>MPFGQRHVRTDAQQSNMADGEAVINLKKLKVAELKKELADRGLSTKGNKSDLQERLEKCLADQGMVVSQDESDDIVDEHDPDDDLDNDADDLDDVDVGDVSEHLEAEDLDTKETEDDKEVTQEVAANETEKKTTVGSVKKVPITPPGKVAGQVTLTDAEKKSKRLERFGMSPPVTDVEKKQARAQRFGFSSPASNGSAKSSPIVGGKLEENDKLLKRKQRFGVTISGSAGDISDEASKSSGHSKNSSKVYQVLFDERPAAAIFCFVNVAHVEGLVDGNSFCDNGGSMLAHSGLQ</sequence>
<dbReference type="GO" id="GO:1990904">
    <property type="term" value="C:ribonucleoprotein complex"/>
    <property type="evidence" value="ECO:0007669"/>
    <property type="project" value="UniProtKB-KW"/>
</dbReference>
<evidence type="ECO:0000256" key="2">
    <source>
        <dbReference type="ARBA" id="ARBA00046328"/>
    </source>
</evidence>
<feature type="region of interest" description="Disordered" evidence="3">
    <location>
        <begin position="1"/>
        <end position="20"/>
    </location>
</feature>
<dbReference type="InterPro" id="IPR040746">
    <property type="entry name" value="THO1_MOS11_C"/>
</dbReference>
<feature type="compositionally biased region" description="Acidic residues" evidence="3">
    <location>
        <begin position="70"/>
        <end position="99"/>
    </location>
</feature>
<dbReference type="GO" id="GO:0016973">
    <property type="term" value="P:poly(A)+ mRNA export from nucleus"/>
    <property type="evidence" value="ECO:0007669"/>
    <property type="project" value="TreeGrafter"/>
</dbReference>
<keyword evidence="1" id="KW-0597">Phosphoprotein</keyword>
<dbReference type="Gene3D" id="1.10.720.30">
    <property type="entry name" value="SAP domain"/>
    <property type="match status" value="1"/>
</dbReference>
<proteinExistence type="inferred from homology"/>
<evidence type="ECO:0000256" key="1">
    <source>
        <dbReference type="ARBA" id="ARBA00022553"/>
    </source>
</evidence>
<feature type="domain" description="SAP" evidence="4">
    <location>
        <begin position="26"/>
        <end position="60"/>
    </location>
</feature>
<dbReference type="EMBL" id="LSMT01000014">
    <property type="protein sequence ID" value="PFX33259.1"/>
    <property type="molecule type" value="Genomic_DNA"/>
</dbReference>
<dbReference type="InterPro" id="IPR036361">
    <property type="entry name" value="SAP_dom_sf"/>
</dbReference>
<dbReference type="GO" id="GO:0005634">
    <property type="term" value="C:nucleus"/>
    <property type="evidence" value="ECO:0007669"/>
    <property type="project" value="TreeGrafter"/>
</dbReference>
<dbReference type="InterPro" id="IPR052240">
    <property type="entry name" value="SAP_domain_ribonucleoprotein"/>
</dbReference>
<evidence type="ECO:0000256" key="3">
    <source>
        <dbReference type="SAM" id="MobiDB-lite"/>
    </source>
</evidence>
<dbReference type="OrthoDB" id="5837849at2759"/>
<dbReference type="STRING" id="50429.A0A2B4SVP7"/>
<comment type="similarity">
    <text evidence="2">Belongs to the SAP domain-containing ribonucleoprotein family.</text>
</comment>
<dbReference type="Pfam" id="PF18592">
    <property type="entry name" value="Tho1_MOS11_C"/>
    <property type="match status" value="1"/>
</dbReference>
<dbReference type="SUPFAM" id="SSF68906">
    <property type="entry name" value="SAP domain"/>
    <property type="match status" value="1"/>
</dbReference>